<comment type="caution">
    <text evidence="2">The sequence shown here is derived from an EMBL/GenBank/DDBJ whole genome shotgun (WGS) entry which is preliminary data.</text>
</comment>
<accession>A0ABX2UIA5</accession>
<feature type="transmembrane region" description="Helical" evidence="1">
    <location>
        <begin position="69"/>
        <end position="86"/>
    </location>
</feature>
<keyword evidence="1" id="KW-0812">Transmembrane</keyword>
<evidence type="ECO:0000313" key="3">
    <source>
        <dbReference type="Proteomes" id="UP000077280"/>
    </source>
</evidence>
<evidence type="ECO:0000313" key="2">
    <source>
        <dbReference type="EMBL" id="OAD64916.1"/>
    </source>
</evidence>
<dbReference type="EMBL" id="LXND01000020">
    <property type="protein sequence ID" value="OAD64916.1"/>
    <property type="molecule type" value="Genomic_DNA"/>
</dbReference>
<proteinExistence type="predicted"/>
<feature type="transmembrane region" description="Helical" evidence="1">
    <location>
        <begin position="40"/>
        <end position="62"/>
    </location>
</feature>
<protein>
    <submittedName>
        <fullName evidence="2">Uncharacterized protein</fullName>
    </submittedName>
</protein>
<keyword evidence="1" id="KW-1133">Transmembrane helix</keyword>
<keyword evidence="1" id="KW-0472">Membrane</keyword>
<feature type="transmembrane region" description="Helical" evidence="1">
    <location>
        <begin position="92"/>
        <end position="109"/>
    </location>
</feature>
<gene>
    <name evidence="2" type="ORF">A7K95_02570</name>
</gene>
<organism evidence="2 3">
    <name type="scientific">Pediococcus parvulus</name>
    <dbReference type="NCBI Taxonomy" id="54062"/>
    <lineage>
        <taxon>Bacteria</taxon>
        <taxon>Bacillati</taxon>
        <taxon>Bacillota</taxon>
        <taxon>Bacilli</taxon>
        <taxon>Lactobacillales</taxon>
        <taxon>Lactobacillaceae</taxon>
        <taxon>Pediococcus</taxon>
    </lineage>
</organism>
<evidence type="ECO:0000256" key="1">
    <source>
        <dbReference type="SAM" id="Phobius"/>
    </source>
</evidence>
<name>A0ABX2UIA5_9LACO</name>
<dbReference type="Proteomes" id="UP000077280">
    <property type="component" value="Unassembled WGS sequence"/>
</dbReference>
<sequence length="110" mass="12853">MNLNKTLKFFVQIKWRYWVAGVVLGVLLPFVLHITSASHVFIDLWFLMIINTLAAIILGSLIKANRVHWALLWLFPIFFLLGVYLFLPRYAYYFVIVYLSTSYIAYGLTS</sequence>
<keyword evidence="3" id="KW-1185">Reference proteome</keyword>
<feature type="transmembrane region" description="Helical" evidence="1">
    <location>
        <begin position="15"/>
        <end position="34"/>
    </location>
</feature>
<reference evidence="2 3" key="1">
    <citation type="submission" date="2016-05" db="EMBL/GenBank/DDBJ databases">
        <title>Draft genome sequence of Pediococcus parvulus 2.6, a probiotic beta-glucan producer strain.</title>
        <authorList>
            <person name="Mohedano M.L."/>
            <person name="Perez-Ramos A."/>
            <person name="Duenas M.T."/>
            <person name="Lamontanara A."/>
            <person name="Orru L."/>
            <person name="Spano G."/>
            <person name="Capozzi V."/>
            <person name="Lopez P."/>
        </authorList>
    </citation>
    <scope>NUCLEOTIDE SEQUENCE [LARGE SCALE GENOMIC DNA]</scope>
    <source>
        <strain evidence="2 3">2.6</strain>
    </source>
</reference>